<evidence type="ECO:0000313" key="4">
    <source>
        <dbReference type="Proteomes" id="UP000623467"/>
    </source>
</evidence>
<organism evidence="3 4">
    <name type="scientific">Mycena sanguinolenta</name>
    <dbReference type="NCBI Taxonomy" id="230812"/>
    <lineage>
        <taxon>Eukaryota</taxon>
        <taxon>Fungi</taxon>
        <taxon>Dikarya</taxon>
        <taxon>Basidiomycota</taxon>
        <taxon>Agaricomycotina</taxon>
        <taxon>Agaricomycetes</taxon>
        <taxon>Agaricomycetidae</taxon>
        <taxon>Agaricales</taxon>
        <taxon>Marasmiineae</taxon>
        <taxon>Mycenaceae</taxon>
        <taxon>Mycena</taxon>
    </lineage>
</organism>
<sequence>MFRFTILCLFLFFSAILAAPLDSRTAFAPPITSPTAQSVWKVGQVQTVTWQVDLVFQLVSRLIRVQECFRNTSRYNAVSTRCVTGMIQLGYLDPNSEGEHLSTILASGFNLTDEKANITVPSVVTRSTYIIVLFGDSGNISPEFTIEGTSASSGSESSASTNAASTSSGSAGSPGSELSATPSPPITTGSFSLPFSTATAPSSAPTTQSIQSQSQSQSSSLSTSASASASVTSRSPFPSPSTNAGWSTTLNTYQVIMTPALALLLFI</sequence>
<feature type="region of interest" description="Disordered" evidence="1">
    <location>
        <begin position="145"/>
        <end position="244"/>
    </location>
</feature>
<feature type="signal peptide" evidence="2">
    <location>
        <begin position="1"/>
        <end position="18"/>
    </location>
</feature>
<dbReference type="EMBL" id="JACAZH010000019">
    <property type="protein sequence ID" value="KAF7346566.1"/>
    <property type="molecule type" value="Genomic_DNA"/>
</dbReference>
<comment type="caution">
    <text evidence="3">The sequence shown here is derived from an EMBL/GenBank/DDBJ whole genome shotgun (WGS) entry which is preliminary data.</text>
</comment>
<proteinExistence type="predicted"/>
<feature type="compositionally biased region" description="Low complexity" evidence="1">
    <location>
        <begin position="147"/>
        <end position="180"/>
    </location>
</feature>
<dbReference type="Proteomes" id="UP000623467">
    <property type="component" value="Unassembled WGS sequence"/>
</dbReference>
<protein>
    <submittedName>
        <fullName evidence="3">Uncharacterized protein</fullName>
    </submittedName>
</protein>
<evidence type="ECO:0000256" key="1">
    <source>
        <dbReference type="SAM" id="MobiDB-lite"/>
    </source>
</evidence>
<gene>
    <name evidence="3" type="ORF">MSAN_01884700</name>
</gene>
<evidence type="ECO:0000313" key="3">
    <source>
        <dbReference type="EMBL" id="KAF7346566.1"/>
    </source>
</evidence>
<dbReference type="AlphaFoldDB" id="A0A8H6XUC2"/>
<reference evidence="3" key="1">
    <citation type="submission" date="2020-05" db="EMBL/GenBank/DDBJ databases">
        <title>Mycena genomes resolve the evolution of fungal bioluminescence.</title>
        <authorList>
            <person name="Tsai I.J."/>
        </authorList>
    </citation>
    <scope>NUCLEOTIDE SEQUENCE</scope>
    <source>
        <strain evidence="3">160909Yilan</strain>
    </source>
</reference>
<name>A0A8H6XUC2_9AGAR</name>
<dbReference type="OrthoDB" id="2339190at2759"/>
<feature type="compositionally biased region" description="Low complexity" evidence="1">
    <location>
        <begin position="194"/>
        <end position="235"/>
    </location>
</feature>
<keyword evidence="2" id="KW-0732">Signal</keyword>
<evidence type="ECO:0000256" key="2">
    <source>
        <dbReference type="SAM" id="SignalP"/>
    </source>
</evidence>
<feature type="chain" id="PRO_5034300639" evidence="2">
    <location>
        <begin position="19"/>
        <end position="267"/>
    </location>
</feature>
<keyword evidence="4" id="KW-1185">Reference proteome</keyword>
<accession>A0A8H6XUC2</accession>